<evidence type="ECO:0000259" key="5">
    <source>
        <dbReference type="Pfam" id="PF24827"/>
    </source>
</evidence>
<evidence type="ECO:0000256" key="2">
    <source>
        <dbReference type="ARBA" id="ARBA00022723"/>
    </source>
</evidence>
<dbReference type="GO" id="GO:0016788">
    <property type="term" value="F:hydrolase activity, acting on ester bonds"/>
    <property type="evidence" value="ECO:0007669"/>
    <property type="project" value="InterPro"/>
</dbReference>
<dbReference type="Proteomes" id="UP000533900">
    <property type="component" value="Unassembled WGS sequence"/>
</dbReference>
<evidence type="ECO:0000313" key="6">
    <source>
        <dbReference type="EMBL" id="MBC2843908.1"/>
    </source>
</evidence>
<dbReference type="Gene3D" id="3.40.630.10">
    <property type="entry name" value="Zn peptidases"/>
    <property type="match status" value="1"/>
</dbReference>
<dbReference type="EMBL" id="JACLCP010000001">
    <property type="protein sequence ID" value="MBC2843908.1"/>
    <property type="molecule type" value="Genomic_DNA"/>
</dbReference>
<dbReference type="GO" id="GO:0046872">
    <property type="term" value="F:metal ion binding"/>
    <property type="evidence" value="ECO:0007669"/>
    <property type="project" value="UniProtKB-KW"/>
</dbReference>
<gene>
    <name evidence="6" type="ORF">H7F21_02300</name>
</gene>
<dbReference type="PANTHER" id="PTHR15162">
    <property type="entry name" value="ASPARTOACYLASE"/>
    <property type="match status" value="1"/>
</dbReference>
<reference evidence="6" key="1">
    <citation type="submission" date="2020-08" db="EMBL/GenBank/DDBJ databases">
        <title>Winogradskyella ouciana sp. nov., isolated from the hadal seawater of the Mariana Trench.</title>
        <authorList>
            <person name="He X."/>
        </authorList>
    </citation>
    <scope>NUCLEOTIDE SEQUENCE [LARGE SCALE GENOMIC DNA]</scope>
    <source>
        <strain evidence="6">KCTC 52348</strain>
    </source>
</reference>
<organism evidence="6 7">
    <name type="scientific">Winogradskyella flava</name>
    <dbReference type="NCBI Taxonomy" id="1884876"/>
    <lineage>
        <taxon>Bacteria</taxon>
        <taxon>Pseudomonadati</taxon>
        <taxon>Bacteroidota</taxon>
        <taxon>Flavobacteriia</taxon>
        <taxon>Flavobacteriales</taxon>
        <taxon>Flavobacteriaceae</taxon>
        <taxon>Winogradskyella</taxon>
    </lineage>
</organism>
<keyword evidence="4" id="KW-0862">Zinc</keyword>
<dbReference type="InterPro" id="IPR050178">
    <property type="entry name" value="AspA/AstE_fam"/>
</dbReference>
<evidence type="ECO:0000256" key="1">
    <source>
        <dbReference type="ARBA" id="ARBA00001947"/>
    </source>
</evidence>
<dbReference type="RefSeq" id="WP_185787616.1">
    <property type="nucleotide sequence ID" value="NZ_JACLCP010000001.1"/>
</dbReference>
<name>A0A842ISR7_9FLAO</name>
<keyword evidence="7" id="KW-1185">Reference proteome</keyword>
<evidence type="ECO:0000256" key="4">
    <source>
        <dbReference type="ARBA" id="ARBA00022833"/>
    </source>
</evidence>
<keyword evidence="2" id="KW-0479">Metal-binding</keyword>
<dbReference type="Pfam" id="PF24827">
    <property type="entry name" value="AstE_AspA_cat"/>
    <property type="match status" value="1"/>
</dbReference>
<comment type="cofactor">
    <cofactor evidence="1">
        <name>Zn(2+)</name>
        <dbReference type="ChEBI" id="CHEBI:29105"/>
    </cofactor>
</comment>
<dbReference type="InterPro" id="IPR055438">
    <property type="entry name" value="AstE_AspA_cat"/>
</dbReference>
<dbReference type="AlphaFoldDB" id="A0A842ISR7"/>
<comment type="caution">
    <text evidence="6">The sequence shown here is derived from an EMBL/GenBank/DDBJ whole genome shotgun (WGS) entry which is preliminary data.</text>
</comment>
<proteinExistence type="predicted"/>
<evidence type="ECO:0000256" key="3">
    <source>
        <dbReference type="ARBA" id="ARBA00022801"/>
    </source>
</evidence>
<accession>A0A842ISR7</accession>
<evidence type="ECO:0000313" key="7">
    <source>
        <dbReference type="Proteomes" id="UP000533900"/>
    </source>
</evidence>
<dbReference type="PANTHER" id="PTHR15162:SF7">
    <property type="entry name" value="SUCCINYLGLUTAMATE DESUCCINYLASE"/>
    <property type="match status" value="1"/>
</dbReference>
<feature type="domain" description="Succinylglutamate desuccinylase/Aspartoacylase catalytic" evidence="5">
    <location>
        <begin position="28"/>
        <end position="144"/>
    </location>
</feature>
<keyword evidence="3" id="KW-0378">Hydrolase</keyword>
<dbReference type="GO" id="GO:0005829">
    <property type="term" value="C:cytosol"/>
    <property type="evidence" value="ECO:0007669"/>
    <property type="project" value="TreeGrafter"/>
</dbReference>
<sequence length="399" mass="45758">MQASLVVNNRHNKVSEHICHHIIGENSGATIVFFGGIHGNEYAGVKALNNVLKHIEPKDVYGEIYGVLGNIKALEENKRFLESDLNRMWTSARLRDLRENDQLTQEQIEQKDLLGFINVLLATKKGPLYFIDLHTTSSKSFPFITINDALINRKFSSCFPVPIVLGIEEYLDGPLLSYLNTLGYVSLGFECGQHMDPNAVVNCEAFIHLALNYSGHLKLNGIDEHEKVLKDASGDVSSIFEVIYKYHIKPKEDFEMQLGFESFQNIEKGTLLAITDGIKIYSDFNAKLFMPLYQKSGNDGYFIIRQIPYFFLKLSETLRKIKADNLLTILPGITWQDKQNGVLKANLSVTRFMAKSIFHLFGYRNKQIDKSHLLLYNRERVSKKEMYKNELWYKKSRTL</sequence>
<protein>
    <submittedName>
        <fullName evidence="6">Succinylglutamate desuccinylase/aspartoacylase family protein</fullName>
    </submittedName>
</protein>
<dbReference type="SUPFAM" id="SSF53187">
    <property type="entry name" value="Zn-dependent exopeptidases"/>
    <property type="match status" value="1"/>
</dbReference>